<comment type="function">
    <text evidence="6">Required for accurate and efficient protein synthesis under certain stress conditions. May act as a fidelity factor of the translation reaction, by catalyzing a one-codon backward translocation of tRNAs on improperly translocated ribosomes. Back-translocation proceeds from a post-translocation (POST) complex to a pre-translocation (PRE) complex, thus giving elongation factor G a second chance to translocate the tRNAs correctly. Binds to ribosomes in a GTP-dependent manner.</text>
</comment>
<dbReference type="InterPro" id="IPR035647">
    <property type="entry name" value="EFG_III/V"/>
</dbReference>
<dbReference type="Gene3D" id="3.30.70.2570">
    <property type="entry name" value="Elongation factor 4, C-terminal domain"/>
    <property type="match status" value="1"/>
</dbReference>
<protein>
    <recommendedName>
        <fullName evidence="6">Elongation factor 4</fullName>
        <shortName evidence="6">EF-4</shortName>
        <ecNumber evidence="6">3.6.5.n1</ecNumber>
    </recommendedName>
    <alternativeName>
        <fullName evidence="6">Ribosomal back-translocase LepA</fullName>
    </alternativeName>
</protein>
<evidence type="ECO:0000259" key="7">
    <source>
        <dbReference type="PROSITE" id="PS51722"/>
    </source>
</evidence>
<dbReference type="NCBIfam" id="TIGR01393">
    <property type="entry name" value="lepA"/>
    <property type="match status" value="1"/>
</dbReference>
<dbReference type="InterPro" id="IPR005225">
    <property type="entry name" value="Small_GTP-bd"/>
</dbReference>
<dbReference type="PROSITE" id="PS00301">
    <property type="entry name" value="G_TR_1"/>
    <property type="match status" value="1"/>
</dbReference>
<comment type="catalytic activity">
    <reaction evidence="6">
        <text>GTP + H2O = GDP + phosphate + H(+)</text>
        <dbReference type="Rhea" id="RHEA:19669"/>
        <dbReference type="ChEBI" id="CHEBI:15377"/>
        <dbReference type="ChEBI" id="CHEBI:15378"/>
        <dbReference type="ChEBI" id="CHEBI:37565"/>
        <dbReference type="ChEBI" id="CHEBI:43474"/>
        <dbReference type="ChEBI" id="CHEBI:58189"/>
        <dbReference type="EC" id="3.6.5.n1"/>
    </reaction>
</comment>
<dbReference type="SUPFAM" id="SSF52540">
    <property type="entry name" value="P-loop containing nucleoside triphosphate hydrolases"/>
    <property type="match status" value="1"/>
</dbReference>
<dbReference type="AlphaFoldDB" id="A0A1F8DW51"/>
<dbReference type="GO" id="GO:0005886">
    <property type="term" value="C:plasma membrane"/>
    <property type="evidence" value="ECO:0007669"/>
    <property type="project" value="UniProtKB-SubCell"/>
</dbReference>
<dbReference type="HAMAP" id="MF_00071">
    <property type="entry name" value="LepA"/>
    <property type="match status" value="1"/>
</dbReference>
<dbReference type="InterPro" id="IPR031157">
    <property type="entry name" value="G_TR_CS"/>
</dbReference>
<dbReference type="Gene3D" id="2.40.30.10">
    <property type="entry name" value="Translation factors"/>
    <property type="match status" value="1"/>
</dbReference>
<dbReference type="InterPro" id="IPR009000">
    <property type="entry name" value="Transl_B-barrel_sf"/>
</dbReference>
<keyword evidence="4 6" id="KW-0648">Protein biosynthesis</keyword>
<reference evidence="8 9" key="1">
    <citation type="journal article" date="2016" name="Nat. Commun.">
        <title>Thousands of microbial genomes shed light on interconnected biogeochemical processes in an aquifer system.</title>
        <authorList>
            <person name="Anantharaman K."/>
            <person name="Brown C.T."/>
            <person name="Hug L.A."/>
            <person name="Sharon I."/>
            <person name="Castelle C.J."/>
            <person name="Probst A.J."/>
            <person name="Thomas B.C."/>
            <person name="Singh A."/>
            <person name="Wilkins M.J."/>
            <person name="Karaoz U."/>
            <person name="Brodie E.L."/>
            <person name="Williams K.H."/>
            <person name="Hubbard S.S."/>
            <person name="Banfield J.F."/>
        </authorList>
    </citation>
    <scope>NUCLEOTIDE SEQUENCE [LARGE SCALE GENOMIC DNA]</scope>
</reference>
<evidence type="ECO:0000256" key="2">
    <source>
        <dbReference type="ARBA" id="ARBA00022741"/>
    </source>
</evidence>
<name>A0A1F8DW51_9BACT</name>
<keyword evidence="6" id="KW-0472">Membrane</keyword>
<dbReference type="PRINTS" id="PR00315">
    <property type="entry name" value="ELONGATNFCT"/>
</dbReference>
<dbReference type="Gene3D" id="3.30.70.240">
    <property type="match status" value="1"/>
</dbReference>
<dbReference type="Gene3D" id="3.30.70.870">
    <property type="entry name" value="Elongation Factor G (Translational Gtpase), domain 3"/>
    <property type="match status" value="1"/>
</dbReference>
<evidence type="ECO:0000256" key="6">
    <source>
        <dbReference type="HAMAP-Rule" id="MF_00071"/>
    </source>
</evidence>
<dbReference type="EMBL" id="MGIT01000003">
    <property type="protein sequence ID" value="OGM92732.1"/>
    <property type="molecule type" value="Genomic_DNA"/>
</dbReference>
<comment type="caution">
    <text evidence="8">The sequence shown here is derived from an EMBL/GenBank/DDBJ whole genome shotgun (WGS) entry which is preliminary data.</text>
</comment>
<evidence type="ECO:0000256" key="1">
    <source>
        <dbReference type="ARBA" id="ARBA00005454"/>
    </source>
</evidence>
<dbReference type="GO" id="GO:0045727">
    <property type="term" value="P:positive regulation of translation"/>
    <property type="evidence" value="ECO:0007669"/>
    <property type="project" value="UniProtKB-UniRule"/>
</dbReference>
<feature type="domain" description="Tr-type G" evidence="7">
    <location>
        <begin position="10"/>
        <end position="193"/>
    </location>
</feature>
<dbReference type="InterPro" id="IPR000640">
    <property type="entry name" value="EFG_V-like"/>
</dbReference>
<dbReference type="InterPro" id="IPR006297">
    <property type="entry name" value="EF-4"/>
</dbReference>
<comment type="subcellular location">
    <subcellularLocation>
        <location evidence="6">Cell membrane</location>
        <topology evidence="6">Peripheral membrane protein</topology>
        <orientation evidence="6">Cytoplasmic side</orientation>
    </subcellularLocation>
</comment>
<comment type="caution">
    <text evidence="6">Lacks conserved residue(s) required for the propagation of feature annotation.</text>
</comment>
<keyword evidence="8" id="KW-0251">Elongation factor</keyword>
<dbReference type="Gene3D" id="3.40.50.300">
    <property type="entry name" value="P-loop containing nucleotide triphosphate hydrolases"/>
    <property type="match status" value="1"/>
</dbReference>
<keyword evidence="2 6" id="KW-0547">Nucleotide-binding</keyword>
<dbReference type="GO" id="GO:0003924">
    <property type="term" value="F:GTPase activity"/>
    <property type="evidence" value="ECO:0007669"/>
    <property type="project" value="UniProtKB-UniRule"/>
</dbReference>
<dbReference type="GO" id="GO:0043022">
    <property type="term" value="F:ribosome binding"/>
    <property type="evidence" value="ECO:0007669"/>
    <property type="project" value="UniProtKB-UniRule"/>
</dbReference>
<keyword evidence="6" id="KW-1003">Cell membrane</keyword>
<dbReference type="Pfam" id="PF00009">
    <property type="entry name" value="GTP_EFTU"/>
    <property type="match status" value="1"/>
</dbReference>
<dbReference type="EC" id="3.6.5.n1" evidence="6"/>
<dbReference type="Pfam" id="PF06421">
    <property type="entry name" value="LepA_C"/>
    <property type="match status" value="1"/>
</dbReference>
<dbReference type="InterPro" id="IPR000795">
    <property type="entry name" value="T_Tr_GTP-bd_dom"/>
</dbReference>
<dbReference type="InterPro" id="IPR038363">
    <property type="entry name" value="LepA_C_sf"/>
</dbReference>
<dbReference type="InterPro" id="IPR027417">
    <property type="entry name" value="P-loop_NTPase"/>
</dbReference>
<dbReference type="PANTHER" id="PTHR43512:SF4">
    <property type="entry name" value="TRANSLATION FACTOR GUF1 HOMOLOG, CHLOROPLASTIC"/>
    <property type="match status" value="1"/>
</dbReference>
<accession>A0A1F8DW51</accession>
<keyword evidence="5 6" id="KW-0342">GTP-binding</keyword>
<evidence type="ECO:0000313" key="8">
    <source>
        <dbReference type="EMBL" id="OGM92732.1"/>
    </source>
</evidence>
<evidence type="ECO:0000256" key="4">
    <source>
        <dbReference type="ARBA" id="ARBA00022917"/>
    </source>
</evidence>
<proteinExistence type="inferred from homology"/>
<dbReference type="PROSITE" id="PS51722">
    <property type="entry name" value="G_TR_2"/>
    <property type="match status" value="1"/>
</dbReference>
<keyword evidence="3 6" id="KW-0378">Hydrolase</keyword>
<dbReference type="GO" id="GO:0003746">
    <property type="term" value="F:translation elongation factor activity"/>
    <property type="evidence" value="ECO:0007669"/>
    <property type="project" value="UniProtKB-UniRule"/>
</dbReference>
<evidence type="ECO:0000313" key="9">
    <source>
        <dbReference type="Proteomes" id="UP000176422"/>
    </source>
</evidence>
<dbReference type="NCBIfam" id="TIGR00231">
    <property type="entry name" value="small_GTP"/>
    <property type="match status" value="1"/>
</dbReference>
<dbReference type="GO" id="GO:0005525">
    <property type="term" value="F:GTP binding"/>
    <property type="evidence" value="ECO:0007669"/>
    <property type="project" value="UniProtKB-UniRule"/>
</dbReference>
<dbReference type="InterPro" id="IPR035654">
    <property type="entry name" value="LepA_IV"/>
</dbReference>
<evidence type="ECO:0000256" key="5">
    <source>
        <dbReference type="ARBA" id="ARBA00023134"/>
    </source>
</evidence>
<dbReference type="SUPFAM" id="SSF50447">
    <property type="entry name" value="Translation proteins"/>
    <property type="match status" value="1"/>
</dbReference>
<evidence type="ECO:0000256" key="3">
    <source>
        <dbReference type="ARBA" id="ARBA00022801"/>
    </source>
</evidence>
<comment type="similarity">
    <text evidence="1 6">Belongs to the TRAFAC class translation factor GTPase superfamily. Classic translation factor GTPase family. LepA subfamily.</text>
</comment>
<dbReference type="SUPFAM" id="SSF54980">
    <property type="entry name" value="EF-G C-terminal domain-like"/>
    <property type="match status" value="2"/>
</dbReference>
<dbReference type="InterPro" id="IPR013842">
    <property type="entry name" value="LepA_CTD"/>
</dbReference>
<sequence length="606" mass="68314">MNEKNGGQLSHIRNFAIIAHIDAGKSTLADRLLEITKTVEVRDMKAQFLDQMDLERERGITIKMAPVRMDYVSQRDGKKYILNLIDTPGHPDFAYEVSRAFKAVEGVILLVDATQGIQAQTLANFEMAKKAGVKVIGALNKVDMNPPQLETVLLETAQLLDCPLEDIFRISGKTGTGVQELLEEVIVKLPPPKEWEQGSKEQKAESTAGRAALVFDSVYDDHKGIIAFVRVFHGEFAGNQDTKLVATNVKIKTKEVGYFQPKMKAAAKITKGEIGYIATGIKDPDKLKIGDTIGDTDLGGYQEPQPRVFVSFFPEDGSEYEELKKSFQKLKLTDPALKTDPDYNDVLGRGFKVGFLGKLHFEIISQRLEQDFDMSTVNSFPSVAYKIKKPHGKELVVIENPQDLPAEYDEIWEPMIELEILAPTVYLGPIMKLKEMFRMGEMQTTNMVDRVLIKTRMPLMELISDFDDQLKSLTHGFASFSYEMSEYQKADLARIDVMVAKDMVVGLSRILPKKDIEYEARQMAIRLKDLLPQQQFAQAIQITTGAKVIARETIAPMRKDVTGYLYGGDRTRKMKLWKKQKEGKKRLLSMAKVNVSADVFKELLKK</sequence>
<gene>
    <name evidence="6" type="primary">lepA</name>
    <name evidence="8" type="ORF">A2372_00870</name>
</gene>
<dbReference type="PANTHER" id="PTHR43512">
    <property type="entry name" value="TRANSLATION FACTOR GUF1-RELATED"/>
    <property type="match status" value="1"/>
</dbReference>
<dbReference type="Proteomes" id="UP000176422">
    <property type="component" value="Unassembled WGS sequence"/>
</dbReference>
<dbReference type="Pfam" id="PF00679">
    <property type="entry name" value="EFG_C"/>
    <property type="match status" value="1"/>
</dbReference>
<dbReference type="STRING" id="1802559.A2372_00870"/>
<organism evidence="8 9">
    <name type="scientific">Candidatus Wolfebacteria bacterium RIFOXYB1_FULL_54_12</name>
    <dbReference type="NCBI Taxonomy" id="1802559"/>
    <lineage>
        <taxon>Bacteria</taxon>
        <taxon>Candidatus Wolfeibacteriota</taxon>
    </lineage>
</organism>
<dbReference type="CDD" id="cd03709">
    <property type="entry name" value="lepA_C"/>
    <property type="match status" value="1"/>
</dbReference>
<feature type="binding site" evidence="6">
    <location>
        <begin position="140"/>
        <end position="143"/>
    </location>
    <ligand>
        <name>GTP</name>
        <dbReference type="ChEBI" id="CHEBI:37565"/>
    </ligand>
</feature>